<organism evidence="2">
    <name type="scientific">Curvibacter symbiont subsp. Hydra magnipapillata</name>
    <dbReference type="NCBI Taxonomy" id="667019"/>
    <lineage>
        <taxon>Bacteria</taxon>
        <taxon>Pseudomonadati</taxon>
        <taxon>Pseudomonadota</taxon>
        <taxon>Betaproteobacteria</taxon>
        <taxon>Burkholderiales</taxon>
        <taxon>Comamonadaceae</taxon>
        <taxon>Curvibacter</taxon>
    </lineage>
</organism>
<reference evidence="2" key="1">
    <citation type="journal article" date="2010" name="Nature">
        <title>The Dynamic genome of Hydra.</title>
        <authorList>
            <person name="Chapman J.A."/>
            <person name="Kirkness E.F."/>
            <person name="Simakov O."/>
            <person name="Hampson S.E."/>
            <person name="Mitros T."/>
            <person name="Weinmaier T."/>
            <person name="Rattei T."/>
            <person name="Balasubramanian P.G."/>
            <person name="Borman J."/>
            <person name="Busam D."/>
            <person name="Disbennett K."/>
            <person name="Pfannkoch C."/>
            <person name="Sumin N."/>
            <person name="Sutton G."/>
            <person name="Viswanathan L."/>
            <person name="Walenz B."/>
            <person name="Goodstein D.M."/>
            <person name="Hellsten U."/>
            <person name="Kawashima T."/>
            <person name="Prochnik S.E."/>
            <person name="Putnam N.H."/>
            <person name="Shu S."/>
            <person name="Blumberg B."/>
            <person name="Dana C.E."/>
            <person name="Gee L."/>
            <person name="Kibler D.F."/>
            <person name="Law L."/>
            <person name="Lindgens D."/>
            <person name="Martinez D.E."/>
            <person name="Peng J."/>
            <person name="Wigge P.A."/>
            <person name="Bertulat B."/>
            <person name="Guder C."/>
            <person name="Nakamura Y."/>
            <person name="Ozbek S."/>
            <person name="Watanabe H."/>
            <person name="Khalturin K."/>
            <person name="Hemmrich G."/>
            <person name="Franke A."/>
            <person name="Augustin R."/>
            <person name="Fraune S."/>
            <person name="Hayakawa E."/>
            <person name="Hayakawa S."/>
            <person name="Hirose M."/>
            <person name="Hwang J."/>
            <person name="Ikeo K."/>
            <person name="Nishimiya-Fujisawa C."/>
            <person name="Ogura A."/>
            <person name="Takahashi T."/>
            <person name="Steinmetz P.R."/>
            <person name="Zhang X."/>
            <person name="Aufschnaiter R."/>
            <person name="Eder M.K."/>
            <person name="Gorny A.K."/>
            <person name="Salvenmoser W."/>
            <person name="Heimberg A.M."/>
            <person name="Wheeler B.M."/>
            <person name="Peterson K.J."/>
            <person name="Boettger A."/>
            <person name="Tischler P."/>
            <person name="Wolf A."/>
            <person name="Gojobori T."/>
            <person name="Remington K.A."/>
            <person name="Strausberg R.L."/>
            <person name="Venter J."/>
            <person name="Technau U."/>
            <person name="Hobmayer B."/>
            <person name="Bosch T.C."/>
            <person name="Holstein T.W."/>
            <person name="Fujisawa T."/>
            <person name="Bode H.R."/>
            <person name="David C.N."/>
            <person name="Rokhsar D.S."/>
            <person name="Steele R.E."/>
        </authorList>
    </citation>
    <scope>NUCLEOTIDE SEQUENCE</scope>
</reference>
<dbReference type="EMBL" id="FN543108">
    <property type="protein sequence ID" value="CBA33544.1"/>
    <property type="molecule type" value="Genomic_DNA"/>
</dbReference>
<feature type="domain" description="Hemerythrin-like" evidence="1">
    <location>
        <begin position="10"/>
        <end position="145"/>
    </location>
</feature>
<dbReference type="Pfam" id="PF01814">
    <property type="entry name" value="Hemerythrin"/>
    <property type="match status" value="1"/>
</dbReference>
<proteinExistence type="predicted"/>
<accession>C9YGQ9</accession>
<dbReference type="InterPro" id="IPR012312">
    <property type="entry name" value="Hemerythrin-like"/>
</dbReference>
<gene>
    <name evidence="2" type="ORF">Csp_B19590</name>
</gene>
<name>C9YGQ9_CURXX</name>
<dbReference type="Gene3D" id="1.20.120.520">
    <property type="entry name" value="nmb1532 protein domain like"/>
    <property type="match status" value="1"/>
</dbReference>
<evidence type="ECO:0000313" key="2">
    <source>
        <dbReference type="EMBL" id="CBA33544.1"/>
    </source>
</evidence>
<dbReference type="AlphaFoldDB" id="C9YGQ9"/>
<evidence type="ECO:0000259" key="1">
    <source>
        <dbReference type="Pfam" id="PF01814"/>
    </source>
</evidence>
<protein>
    <recommendedName>
        <fullName evidence="1">Hemerythrin-like domain-containing protein</fullName>
    </recommendedName>
</protein>
<sequence>MTRTAEQPAFDALDVCHRQIQEYLLALKGLSARLATHGVDDVVRAQAGAIEAFFSSTSREHHAEEEAKVFPALLASDKPELATAVRTLQQDHGWIEENWLELAPRLRAMASGQGWIDEAEFLNYADVFVALMEGHIALEETLIYPESKARWAQAVAGRLKRLDAAQGA</sequence>